<organism evidence="1 2">
    <name type="scientific">Paenibacillus xylanivorans</name>
    <dbReference type="NCBI Taxonomy" id="1705561"/>
    <lineage>
        <taxon>Bacteria</taxon>
        <taxon>Bacillati</taxon>
        <taxon>Bacillota</taxon>
        <taxon>Bacilli</taxon>
        <taxon>Bacillales</taxon>
        <taxon>Paenibacillaceae</taxon>
        <taxon>Paenibacillus</taxon>
    </lineage>
</organism>
<accession>A0A0M9BKX4</accession>
<evidence type="ECO:0008006" key="3">
    <source>
        <dbReference type="Google" id="ProtNLM"/>
    </source>
</evidence>
<dbReference type="InterPro" id="IPR035944">
    <property type="entry name" value="YfbM-like_sf"/>
</dbReference>
<protein>
    <recommendedName>
        <fullName evidence="3">DUF1877 domain-containing protein</fullName>
    </recommendedName>
</protein>
<dbReference type="Pfam" id="PF08974">
    <property type="entry name" value="DUF1877"/>
    <property type="match status" value="1"/>
</dbReference>
<evidence type="ECO:0000313" key="1">
    <source>
        <dbReference type="EMBL" id="KOY14368.1"/>
    </source>
</evidence>
<dbReference type="RefSeq" id="WP_053782548.1">
    <property type="nucleotide sequence ID" value="NZ_LITU01000070.1"/>
</dbReference>
<dbReference type="PATRIC" id="fig|1705561.3.peg.4260"/>
<sequence>MGMSGRYLVVTNELIESIKSGEVSVHDCSVELDIDKMWQMVQFTLTGEMVYGEFPLGYVVPMAGEQYIGNYSDMDLFLLNNEQVLEAYMALEQLTPEELKKRFSLEKMVAEGVYPVMDDWDAEETFQEIVQTLDDIQALYQATAASGNGIVFYIF</sequence>
<comment type="caution">
    <text evidence="1">The sequence shown here is derived from an EMBL/GenBank/DDBJ whole genome shotgun (WGS) entry which is preliminary data.</text>
</comment>
<dbReference type="Gene3D" id="3.40.1760.10">
    <property type="entry name" value="YfbM-like super family"/>
    <property type="match status" value="1"/>
</dbReference>
<reference evidence="1 2" key="1">
    <citation type="submission" date="2015-08" db="EMBL/GenBank/DDBJ databases">
        <title>Draft genome sequence of cellulolytic and xylanolytic Paenibacillus sp. A59, isolated from a decaying forest soil from Patagonia, Argentina.</title>
        <authorList>
            <person name="Ghio S."/>
            <person name="Caceres A.M."/>
            <person name="Talia P."/>
            <person name="Grasso D."/>
            <person name="Campos E."/>
        </authorList>
    </citation>
    <scope>NUCLEOTIDE SEQUENCE [LARGE SCALE GENOMIC DNA]</scope>
    <source>
        <strain evidence="1 2">A59</strain>
    </source>
</reference>
<dbReference type="SUPFAM" id="SSF111069">
    <property type="entry name" value="Hypothetical protein yfbM"/>
    <property type="match status" value="1"/>
</dbReference>
<dbReference type="EMBL" id="LITU01000070">
    <property type="protein sequence ID" value="KOY14368.1"/>
    <property type="molecule type" value="Genomic_DNA"/>
</dbReference>
<name>A0A0M9BKX4_9BACL</name>
<proteinExistence type="predicted"/>
<keyword evidence="2" id="KW-1185">Reference proteome</keyword>
<dbReference type="InterPro" id="IPR015068">
    <property type="entry name" value="DUF1877"/>
</dbReference>
<dbReference type="OrthoDB" id="289289at2"/>
<dbReference type="Proteomes" id="UP000037688">
    <property type="component" value="Unassembled WGS sequence"/>
</dbReference>
<evidence type="ECO:0000313" key="2">
    <source>
        <dbReference type="Proteomes" id="UP000037688"/>
    </source>
</evidence>
<dbReference type="AlphaFoldDB" id="A0A0M9BKX4"/>
<gene>
    <name evidence="1" type="ORF">AMS66_20440</name>
</gene>